<keyword evidence="3" id="KW-1185">Reference proteome</keyword>
<comment type="caution">
    <text evidence="2">The sequence shown here is derived from an EMBL/GenBank/DDBJ whole genome shotgun (WGS) entry which is preliminary data.</text>
</comment>
<feature type="compositionally biased region" description="Basic and acidic residues" evidence="1">
    <location>
        <begin position="191"/>
        <end position="209"/>
    </location>
</feature>
<feature type="compositionally biased region" description="Basic and acidic residues" evidence="1">
    <location>
        <begin position="142"/>
        <end position="151"/>
    </location>
</feature>
<organism evidence="2 3">
    <name type="scientific">Siccirubricoccus deserti</name>
    <dbReference type="NCBI Taxonomy" id="2013562"/>
    <lineage>
        <taxon>Bacteria</taxon>
        <taxon>Pseudomonadati</taxon>
        <taxon>Pseudomonadota</taxon>
        <taxon>Alphaproteobacteria</taxon>
        <taxon>Acetobacterales</taxon>
        <taxon>Roseomonadaceae</taxon>
        <taxon>Siccirubricoccus</taxon>
    </lineage>
</organism>
<evidence type="ECO:0000313" key="2">
    <source>
        <dbReference type="EMBL" id="MBC4019158.1"/>
    </source>
</evidence>
<gene>
    <name evidence="2" type="ORF">H7965_28405</name>
</gene>
<dbReference type="EMBL" id="JACOMF010000127">
    <property type="protein sequence ID" value="MBC4019158.1"/>
    <property type="molecule type" value="Genomic_DNA"/>
</dbReference>
<name>A0A9X0R5X2_9PROT</name>
<dbReference type="AlphaFoldDB" id="A0A9X0R5X2"/>
<feature type="region of interest" description="Disordered" evidence="1">
    <location>
        <begin position="183"/>
        <end position="213"/>
    </location>
</feature>
<protein>
    <submittedName>
        <fullName evidence="2">Uncharacterized protein</fullName>
    </submittedName>
</protein>
<proteinExistence type="predicted"/>
<dbReference type="RefSeq" id="WP_186773886.1">
    <property type="nucleotide sequence ID" value="NZ_JACOMF010000127.1"/>
</dbReference>
<feature type="region of interest" description="Disordered" evidence="1">
    <location>
        <begin position="142"/>
        <end position="166"/>
    </location>
</feature>
<accession>A0A9X0R5X2</accession>
<dbReference type="Proteomes" id="UP000600101">
    <property type="component" value="Unassembled WGS sequence"/>
</dbReference>
<feature type="region of interest" description="Disordered" evidence="1">
    <location>
        <begin position="35"/>
        <end position="108"/>
    </location>
</feature>
<evidence type="ECO:0000256" key="1">
    <source>
        <dbReference type="SAM" id="MobiDB-lite"/>
    </source>
</evidence>
<evidence type="ECO:0000313" key="3">
    <source>
        <dbReference type="Proteomes" id="UP000600101"/>
    </source>
</evidence>
<sequence length="228" mass="24985">MANCGLMVEAASNDAVLAILQNREPALRKALCPQQLDQGSRLKPRSKRSYDPALSQDRHYRTYRGTARDGAGDKIGDHRLSGLGDSRRRAAKGTRGHSSTGRHSCIVEEPPGRIHEGEVRTERSRGTAQQSLACSEVGIDVESKGSGERGQHGKIGPDPGIQGQSKRPRCILQTGLESTLVTGGCLPSRSSSDREGWHQYGQDKREKMRTQPRHLPHRALLNCQPALR</sequence>
<feature type="compositionally biased region" description="Basic and acidic residues" evidence="1">
    <location>
        <begin position="56"/>
        <end position="88"/>
    </location>
</feature>
<reference evidence="2" key="1">
    <citation type="submission" date="2020-08" db="EMBL/GenBank/DDBJ databases">
        <authorList>
            <person name="Hu Y."/>
            <person name="Nguyen S.V."/>
            <person name="Li F."/>
            <person name="Fanning S."/>
        </authorList>
    </citation>
    <scope>NUCLEOTIDE SEQUENCE</scope>
    <source>
        <strain evidence="2">SYSU D8009</strain>
    </source>
</reference>